<comment type="subunit">
    <text evidence="2">Interacts transiently with the RNA polymerase catalytic core formed by RpoA, RpoB, RpoC and RpoZ (2 alpha, 1 beta, 1 beta' and 1 omega subunit) to form the RNA polymerase holoenzyme that can initiate transcription.</text>
</comment>
<evidence type="ECO:0000256" key="5">
    <source>
        <dbReference type="ARBA" id="ARBA00023125"/>
    </source>
</evidence>
<dbReference type="InterPro" id="IPR013324">
    <property type="entry name" value="RNA_pol_sigma_r3/r4-like"/>
</dbReference>
<dbReference type="GO" id="GO:0016987">
    <property type="term" value="F:sigma factor activity"/>
    <property type="evidence" value="ECO:0007669"/>
    <property type="project" value="UniProtKB-KW"/>
</dbReference>
<dbReference type="InterPro" id="IPR013249">
    <property type="entry name" value="RNA_pol_sigma70_r4_t2"/>
</dbReference>
<dbReference type="InterPro" id="IPR013325">
    <property type="entry name" value="RNA_pol_sigma_r2"/>
</dbReference>
<reference evidence="9 10" key="1">
    <citation type="submission" date="2016-06" db="EMBL/GenBank/DDBJ databases">
        <title>Complete genome sequence of a saline-alkali tolerant type strain Dietzia timorensis ID05-A0528T.</title>
        <authorList>
            <person name="Wu X."/>
        </authorList>
    </citation>
    <scope>NUCLEOTIDE SEQUENCE [LARGE SCALE GENOMIC DNA]</scope>
    <source>
        <strain evidence="9 10">ID05-A0528</strain>
    </source>
</reference>
<evidence type="ECO:0000256" key="3">
    <source>
        <dbReference type="ARBA" id="ARBA00023015"/>
    </source>
</evidence>
<dbReference type="SUPFAM" id="SSF88946">
    <property type="entry name" value="Sigma2 domain of RNA polymerase sigma factors"/>
    <property type="match status" value="1"/>
</dbReference>
<dbReference type="EMBL" id="CP015961">
    <property type="protein sequence ID" value="ANI93546.1"/>
    <property type="molecule type" value="Genomic_DNA"/>
</dbReference>
<sequence length="292" mass="32009">MDDDGHAQVFGEHRAALFRAAYGILGSVADSEDAVQETWLRWREKELDAIERPRSYLLTAVTRTALNIVRSAERRRESYVGPWLPEPMSTGEGADPPHSVEVAEDVSLAMLVVLESLSPLERAVFVLREVFDSSYADIACALDKSEASVRQLVHRARSHVRERAPRYPVDPDAQFRVAEMFLEVARGTVAVDELLGALSPDIVLTTDAGGHASAARRPISGASKVVRFTAGILSKPDTQALEWQIAEVNGAPALVGHLGGAVDTVVWFEIDGDRVTRVDMVRNPEKLAHVRV</sequence>
<comment type="similarity">
    <text evidence="1">Belongs to the sigma-70 factor family. ECF subfamily.</text>
</comment>
<evidence type="ECO:0000313" key="9">
    <source>
        <dbReference type="EMBL" id="ANI93546.1"/>
    </source>
</evidence>
<evidence type="ECO:0000313" key="10">
    <source>
        <dbReference type="Proteomes" id="UP000186104"/>
    </source>
</evidence>
<dbReference type="InterPro" id="IPR007627">
    <property type="entry name" value="RNA_pol_sigma70_r2"/>
</dbReference>
<keyword evidence="4" id="KW-0731">Sigma factor</keyword>
<proteinExistence type="inferred from homology"/>
<organism evidence="9 10">
    <name type="scientific">Dietzia timorensis</name>
    <dbReference type="NCBI Taxonomy" id="499555"/>
    <lineage>
        <taxon>Bacteria</taxon>
        <taxon>Bacillati</taxon>
        <taxon>Actinomycetota</taxon>
        <taxon>Actinomycetes</taxon>
        <taxon>Mycobacteriales</taxon>
        <taxon>Dietziaceae</taxon>
        <taxon>Dietzia</taxon>
    </lineage>
</organism>
<dbReference type="AlphaFoldDB" id="A0A173LMP6"/>
<dbReference type="SUPFAM" id="SSF54427">
    <property type="entry name" value="NTF2-like"/>
    <property type="match status" value="1"/>
</dbReference>
<keyword evidence="3" id="KW-0805">Transcription regulation</keyword>
<evidence type="ECO:0000256" key="4">
    <source>
        <dbReference type="ARBA" id="ARBA00023082"/>
    </source>
</evidence>
<dbReference type="STRING" id="499555.BJL86_2786"/>
<protein>
    <recommendedName>
        <fullName evidence="11">ECF RNA polymerase sigma factor SigJ</fullName>
    </recommendedName>
</protein>
<gene>
    <name evidence="9" type="ORF">BJL86_2786</name>
</gene>
<dbReference type="NCBIfam" id="NF007214">
    <property type="entry name" value="PRK09636.1"/>
    <property type="match status" value="1"/>
</dbReference>
<dbReference type="GO" id="GO:0003677">
    <property type="term" value="F:DNA binding"/>
    <property type="evidence" value="ECO:0007669"/>
    <property type="project" value="UniProtKB-KW"/>
</dbReference>
<dbReference type="CDD" id="cd06171">
    <property type="entry name" value="Sigma70_r4"/>
    <property type="match status" value="1"/>
</dbReference>
<dbReference type="OrthoDB" id="3211555at2"/>
<dbReference type="NCBIfam" id="TIGR02937">
    <property type="entry name" value="sigma70-ECF"/>
    <property type="match status" value="1"/>
</dbReference>
<evidence type="ECO:0000256" key="6">
    <source>
        <dbReference type="ARBA" id="ARBA00023163"/>
    </source>
</evidence>
<dbReference type="InterPro" id="IPR036388">
    <property type="entry name" value="WH-like_DNA-bd_sf"/>
</dbReference>
<dbReference type="Gene3D" id="1.10.10.10">
    <property type="entry name" value="Winged helix-like DNA-binding domain superfamily/Winged helix DNA-binding domain"/>
    <property type="match status" value="1"/>
</dbReference>
<dbReference type="SUPFAM" id="SSF88659">
    <property type="entry name" value="Sigma3 and sigma4 domains of RNA polymerase sigma factors"/>
    <property type="match status" value="1"/>
</dbReference>
<keyword evidence="6" id="KW-0804">Transcription</keyword>
<dbReference type="Proteomes" id="UP000186104">
    <property type="component" value="Chromosome"/>
</dbReference>
<dbReference type="KEGG" id="dtm:BJL86_2786"/>
<feature type="domain" description="RNA polymerase sigma factor 70 region 4 type 2" evidence="8">
    <location>
        <begin position="109"/>
        <end position="159"/>
    </location>
</feature>
<dbReference type="GO" id="GO:0006352">
    <property type="term" value="P:DNA-templated transcription initiation"/>
    <property type="evidence" value="ECO:0007669"/>
    <property type="project" value="InterPro"/>
</dbReference>
<dbReference type="InterPro" id="IPR052704">
    <property type="entry name" value="ECF_Sigma-70_Domain"/>
</dbReference>
<evidence type="ECO:0000259" key="8">
    <source>
        <dbReference type="Pfam" id="PF08281"/>
    </source>
</evidence>
<feature type="domain" description="RNA polymerase sigma-70 region 2" evidence="7">
    <location>
        <begin position="10"/>
        <end position="74"/>
    </location>
</feature>
<dbReference type="RefSeq" id="WP_067470756.1">
    <property type="nucleotide sequence ID" value="NZ_CP015961.1"/>
</dbReference>
<dbReference type="InterPro" id="IPR032710">
    <property type="entry name" value="NTF2-like_dom_sf"/>
</dbReference>
<keyword evidence="10" id="KW-1185">Reference proteome</keyword>
<dbReference type="Pfam" id="PF08281">
    <property type="entry name" value="Sigma70_r4_2"/>
    <property type="match status" value="1"/>
</dbReference>
<keyword evidence="5" id="KW-0238">DNA-binding</keyword>
<evidence type="ECO:0000256" key="2">
    <source>
        <dbReference type="ARBA" id="ARBA00011344"/>
    </source>
</evidence>
<accession>A0A173LMP6</accession>
<dbReference type="PANTHER" id="PTHR30173:SF36">
    <property type="entry name" value="ECF RNA POLYMERASE SIGMA FACTOR SIGJ"/>
    <property type="match status" value="1"/>
</dbReference>
<evidence type="ECO:0008006" key="11">
    <source>
        <dbReference type="Google" id="ProtNLM"/>
    </source>
</evidence>
<dbReference type="Gene3D" id="1.10.1740.10">
    <property type="match status" value="1"/>
</dbReference>
<name>A0A173LMP6_9ACTN</name>
<dbReference type="PANTHER" id="PTHR30173">
    <property type="entry name" value="SIGMA 19 FACTOR"/>
    <property type="match status" value="1"/>
</dbReference>
<evidence type="ECO:0000259" key="7">
    <source>
        <dbReference type="Pfam" id="PF04542"/>
    </source>
</evidence>
<evidence type="ECO:0000256" key="1">
    <source>
        <dbReference type="ARBA" id="ARBA00010641"/>
    </source>
</evidence>
<dbReference type="InterPro" id="IPR014284">
    <property type="entry name" value="RNA_pol_sigma-70_dom"/>
</dbReference>
<dbReference type="Pfam" id="PF04542">
    <property type="entry name" value="Sigma70_r2"/>
    <property type="match status" value="1"/>
</dbReference>